<dbReference type="PANTHER" id="PTHR45737">
    <property type="entry name" value="VON WILLEBRAND FACTOR A DOMAIN-CONTAINING PROTEIN 5A"/>
    <property type="match status" value="1"/>
</dbReference>
<dbReference type="InterPro" id="IPR013694">
    <property type="entry name" value="VIT"/>
</dbReference>
<dbReference type="Proteomes" id="UP001521137">
    <property type="component" value="Unassembled WGS sequence"/>
</dbReference>
<keyword evidence="2" id="KW-0812">Transmembrane</keyword>
<dbReference type="InterPro" id="IPR022440">
    <property type="entry name" value="CHP03788"/>
</dbReference>
<evidence type="ECO:0000259" key="4">
    <source>
        <dbReference type="PROSITE" id="PS51468"/>
    </source>
</evidence>
<dbReference type="InterPro" id="IPR002035">
    <property type="entry name" value="VWF_A"/>
</dbReference>
<dbReference type="Gene3D" id="3.40.50.410">
    <property type="entry name" value="von Willebrand factor, type A domain"/>
    <property type="match status" value="1"/>
</dbReference>
<dbReference type="Pfam" id="PF08487">
    <property type="entry name" value="VIT"/>
    <property type="match status" value="1"/>
</dbReference>
<reference evidence="5 6" key="1">
    <citation type="submission" date="2022-01" db="EMBL/GenBank/DDBJ databases">
        <title>Paraglaciecola sp. G1-23.</title>
        <authorList>
            <person name="Jin M.S."/>
            <person name="Han D.M."/>
            <person name="Kim H.M."/>
            <person name="Jeon C.O."/>
        </authorList>
    </citation>
    <scope>NUCLEOTIDE SEQUENCE [LARGE SCALE GENOMIC DNA]</scope>
    <source>
        <strain evidence="5 6">G1-23</strain>
    </source>
</reference>
<keyword evidence="6" id="KW-1185">Reference proteome</keyword>
<comment type="caution">
    <text evidence="5">The sequence shown here is derived from an EMBL/GenBank/DDBJ whole genome shotgun (WGS) entry which is preliminary data.</text>
</comment>
<evidence type="ECO:0000313" key="5">
    <source>
        <dbReference type="EMBL" id="MCF2947459.1"/>
    </source>
</evidence>
<sequence>MPSIQKLAIIALAMIAIIVMEALQFAVPAFSNKANNKHTNAHLQSIKTEPLKNLQVSNQQEVQQGSLYFTADDSAGTNPKSEQTLSPLLKTDVDIKVTGMIARTRLTQRFKNASEDWVNALYVFPLPENAAVDHLMITVGDRKIEGQIKEKKQALKIFNQAKAEGKKASLVSQLRPNMFSNAIANIGPHETIEVSIEYQQTLTYQDQQYSLRFPMTMTPRYTPNDTETAQLAVEPSYHPENTNTKLRNTNLRVNLKTGFELLNLESEFHPVSTKRLSDGSRHIELTPDAVANKDFVLTWQPELVEHPQISHFKQNVNGQEYGLIMLLPPKPKQNNQQAAKHTNRELIFVLDTSGSMEGQSIVQAKQALILAIQQLAENDSFNVIEFNNHAQNLWKTPLPANSINKNLAIEFVSELNANGGTHMKKAFNLAFNTKNQQVNTNQEFEYQSLRQIVFITDGSVSNEESLMSLIKHKLGDSRLFTVGIGSAPNSYFMTEAAKMGKGTFTYIGATTQVKDKMLTLLNKLKHPAITDLELKVGSHVLTNNQHFEFYPNILSDLYIGEPLIVSYRQQANMPKLVFSNKSTADITLSGIYQNEPWSSHTQSTSSTRQSGLNVLWAREKIAQLTRDKRHASISANNSVTVQDEYQSMITQTALEHHIVSQYTSLVAVDITPTKSHTINSKNTKIPNQPPAGSKNRQRQFVGKLPQTATDAELKLLIGLILIGLSLCILIVTKRKTAFRGA</sequence>
<proteinExistence type="predicted"/>
<protein>
    <submittedName>
        <fullName evidence="5">Marine proteobacterial sortase target protein</fullName>
    </submittedName>
</protein>
<evidence type="ECO:0000256" key="1">
    <source>
        <dbReference type="SAM" id="MobiDB-lite"/>
    </source>
</evidence>
<keyword evidence="2" id="KW-0472">Membrane</keyword>
<organism evidence="5 6">
    <name type="scientific">Paraglaciecola algarum</name>
    <dbReference type="NCBI Taxonomy" id="3050085"/>
    <lineage>
        <taxon>Bacteria</taxon>
        <taxon>Pseudomonadati</taxon>
        <taxon>Pseudomonadota</taxon>
        <taxon>Gammaproteobacteria</taxon>
        <taxon>Alteromonadales</taxon>
        <taxon>Alteromonadaceae</taxon>
        <taxon>Paraglaciecola</taxon>
    </lineage>
</organism>
<dbReference type="Pfam" id="PF13768">
    <property type="entry name" value="VWA_3"/>
    <property type="match status" value="1"/>
</dbReference>
<keyword evidence="2" id="KW-1133">Transmembrane helix</keyword>
<dbReference type="PROSITE" id="PS50234">
    <property type="entry name" value="VWFA"/>
    <property type="match status" value="1"/>
</dbReference>
<gene>
    <name evidence="5" type="ORF">L0668_05015</name>
</gene>
<feature type="domain" description="VWFA" evidence="3">
    <location>
        <begin position="345"/>
        <end position="524"/>
    </location>
</feature>
<dbReference type="PROSITE" id="PS51468">
    <property type="entry name" value="VIT"/>
    <property type="match status" value="1"/>
</dbReference>
<dbReference type="SUPFAM" id="SSF53300">
    <property type="entry name" value="vWA-like"/>
    <property type="match status" value="1"/>
</dbReference>
<dbReference type="InterPro" id="IPR036465">
    <property type="entry name" value="vWFA_dom_sf"/>
</dbReference>
<accession>A0ABS9D3F8</accession>
<evidence type="ECO:0000313" key="6">
    <source>
        <dbReference type="Proteomes" id="UP001521137"/>
    </source>
</evidence>
<feature type="domain" description="VIT" evidence="4">
    <location>
        <begin position="72"/>
        <end position="200"/>
    </location>
</feature>
<dbReference type="SMART" id="SM00609">
    <property type="entry name" value="VIT"/>
    <property type="match status" value="1"/>
</dbReference>
<dbReference type="PANTHER" id="PTHR45737:SF6">
    <property type="entry name" value="VON WILLEBRAND FACTOR A DOMAIN-CONTAINING PROTEIN 5A"/>
    <property type="match status" value="1"/>
</dbReference>
<name>A0ABS9D3F8_9ALTE</name>
<feature type="region of interest" description="Disordered" evidence="1">
    <location>
        <begin position="677"/>
        <end position="697"/>
    </location>
</feature>
<dbReference type="NCBIfam" id="TIGR03788">
    <property type="entry name" value="marine_srt_targ"/>
    <property type="match status" value="1"/>
</dbReference>
<evidence type="ECO:0000256" key="2">
    <source>
        <dbReference type="SAM" id="Phobius"/>
    </source>
</evidence>
<dbReference type="EMBL" id="JAKGAS010000002">
    <property type="protein sequence ID" value="MCF2947459.1"/>
    <property type="molecule type" value="Genomic_DNA"/>
</dbReference>
<feature type="compositionally biased region" description="Polar residues" evidence="1">
    <location>
        <begin position="677"/>
        <end position="686"/>
    </location>
</feature>
<evidence type="ECO:0000259" key="3">
    <source>
        <dbReference type="PROSITE" id="PS50234"/>
    </source>
</evidence>
<dbReference type="RefSeq" id="WP_235310981.1">
    <property type="nucleotide sequence ID" value="NZ_JAKGAS010000002.1"/>
</dbReference>
<feature type="transmembrane region" description="Helical" evidence="2">
    <location>
        <begin position="713"/>
        <end position="732"/>
    </location>
</feature>
<dbReference type="SMART" id="SM00327">
    <property type="entry name" value="VWA"/>
    <property type="match status" value="1"/>
</dbReference>